<dbReference type="InterPro" id="IPR001460">
    <property type="entry name" value="PCN-bd_Tpept"/>
</dbReference>
<dbReference type="NCBIfam" id="TIGR02073">
    <property type="entry name" value="PBP_1c"/>
    <property type="match status" value="1"/>
</dbReference>
<keyword evidence="9" id="KW-0511">Multifunctional enzyme</keyword>
<dbReference type="EMBL" id="CP036313">
    <property type="protein sequence ID" value="QBH12221.1"/>
    <property type="molecule type" value="Genomic_DNA"/>
</dbReference>
<dbReference type="GO" id="GO:0030288">
    <property type="term" value="C:outer membrane-bounded periplasmic space"/>
    <property type="evidence" value="ECO:0007669"/>
    <property type="project" value="TreeGrafter"/>
</dbReference>
<dbReference type="InterPro" id="IPR036950">
    <property type="entry name" value="PBP_transglycosylase"/>
</dbReference>
<keyword evidence="19" id="KW-1185">Reference proteome</keyword>
<feature type="domain" description="Penicillin-binding protein transpeptidase" evidence="13">
    <location>
        <begin position="318"/>
        <end position="535"/>
    </location>
</feature>
<evidence type="ECO:0000256" key="12">
    <source>
        <dbReference type="SAM" id="Phobius"/>
    </source>
</evidence>
<evidence type="ECO:0000256" key="5">
    <source>
        <dbReference type="ARBA" id="ARBA00022670"/>
    </source>
</evidence>
<keyword evidence="12" id="KW-0812">Transmembrane</keyword>
<dbReference type="InterPro" id="IPR009647">
    <property type="entry name" value="PBP_C"/>
</dbReference>
<evidence type="ECO:0000313" key="17">
    <source>
        <dbReference type="EMBL" id="RAM03453.1"/>
    </source>
</evidence>
<evidence type="ECO:0000259" key="14">
    <source>
        <dbReference type="Pfam" id="PF00912"/>
    </source>
</evidence>
<dbReference type="AlphaFoldDB" id="A0A328FJT8"/>
<dbReference type="Proteomes" id="UP000293902">
    <property type="component" value="Chromosome"/>
</dbReference>
<evidence type="ECO:0000256" key="3">
    <source>
        <dbReference type="ARBA" id="ARBA00007739"/>
    </source>
</evidence>
<protein>
    <recommendedName>
        <fullName evidence="10">peptidoglycan glycosyltransferase</fullName>
        <ecNumber evidence="10">2.4.99.28</ecNumber>
    </recommendedName>
</protein>
<evidence type="ECO:0000313" key="19">
    <source>
        <dbReference type="Proteomes" id="UP000293902"/>
    </source>
</evidence>
<dbReference type="PANTHER" id="PTHR32282:SF15">
    <property type="entry name" value="PENICILLIN-BINDING PROTEIN 1C"/>
    <property type="match status" value="1"/>
</dbReference>
<evidence type="ECO:0000256" key="6">
    <source>
        <dbReference type="ARBA" id="ARBA00022676"/>
    </source>
</evidence>
<dbReference type="GO" id="GO:0006508">
    <property type="term" value="P:proteolysis"/>
    <property type="evidence" value="ECO:0007669"/>
    <property type="project" value="UniProtKB-KW"/>
</dbReference>
<dbReference type="Pfam" id="PF00912">
    <property type="entry name" value="Transgly"/>
    <property type="match status" value="1"/>
</dbReference>
<evidence type="ECO:0000256" key="4">
    <source>
        <dbReference type="ARBA" id="ARBA00022645"/>
    </source>
</evidence>
<keyword evidence="12" id="KW-1133">Transmembrane helix</keyword>
<keyword evidence="5" id="KW-0645">Protease</keyword>
<keyword evidence="4" id="KW-0121">Carboxypeptidase</keyword>
<dbReference type="Pfam" id="PF00905">
    <property type="entry name" value="Transpeptidase"/>
    <property type="match status" value="1"/>
</dbReference>
<feature type="domain" description="Glycosyl transferase family 51" evidence="14">
    <location>
        <begin position="66"/>
        <end position="242"/>
    </location>
</feature>
<comment type="similarity">
    <text evidence="2">In the C-terminal section; belongs to the transpeptidase family.</text>
</comment>
<dbReference type="Gene3D" id="1.10.3810.10">
    <property type="entry name" value="Biosynthetic peptidoglycan transglycosylase-like"/>
    <property type="match status" value="1"/>
</dbReference>
<dbReference type="OrthoDB" id="9766909at2"/>
<reference evidence="16 19" key="2">
    <citation type="submission" date="2019-02" db="EMBL/GenBank/DDBJ databases">
        <title>Complete genome sequence of Desulfobacter hydrogenophilus AcRS1.</title>
        <authorList>
            <person name="Marietou A."/>
            <person name="Lund M.B."/>
            <person name="Marshall I.P.G."/>
            <person name="Schreiber L."/>
            <person name="Jorgensen B."/>
        </authorList>
    </citation>
    <scope>NUCLEOTIDE SEQUENCE [LARGE SCALE GENOMIC DNA]</scope>
    <source>
        <strain evidence="16 19">AcRS1</strain>
    </source>
</reference>
<dbReference type="Gene3D" id="3.40.710.10">
    <property type="entry name" value="DD-peptidase/beta-lactamase superfamily"/>
    <property type="match status" value="1"/>
</dbReference>
<feature type="domain" description="Penicillin-binding C-terminal" evidence="15">
    <location>
        <begin position="708"/>
        <end position="785"/>
    </location>
</feature>
<keyword evidence="12" id="KW-0472">Membrane</keyword>
<comment type="pathway">
    <text evidence="1">Cell wall biogenesis; peptidoglycan biosynthesis.</text>
</comment>
<dbReference type="SUPFAM" id="SSF53955">
    <property type="entry name" value="Lysozyme-like"/>
    <property type="match status" value="1"/>
</dbReference>
<dbReference type="InterPro" id="IPR011815">
    <property type="entry name" value="PBP_1c"/>
</dbReference>
<evidence type="ECO:0000259" key="15">
    <source>
        <dbReference type="Pfam" id="PF06832"/>
    </source>
</evidence>
<dbReference type="PANTHER" id="PTHR32282">
    <property type="entry name" value="BINDING PROTEIN TRANSPEPTIDASE, PUTATIVE-RELATED"/>
    <property type="match status" value="1"/>
</dbReference>
<name>A0A328FJT8_9BACT</name>
<dbReference type="SUPFAM" id="SSF56601">
    <property type="entry name" value="beta-lactamase/transpeptidase-like"/>
    <property type="match status" value="1"/>
</dbReference>
<evidence type="ECO:0000256" key="9">
    <source>
        <dbReference type="ARBA" id="ARBA00023268"/>
    </source>
</evidence>
<gene>
    <name evidence="17" type="primary">pbpC</name>
    <name evidence="17" type="ORF">DO021_02745</name>
    <name evidence="16" type="ORF">EYB58_04365</name>
</gene>
<evidence type="ECO:0000256" key="2">
    <source>
        <dbReference type="ARBA" id="ARBA00007090"/>
    </source>
</evidence>
<dbReference type="InterPro" id="IPR050396">
    <property type="entry name" value="Glycosyltr_51/Transpeptidase"/>
</dbReference>
<dbReference type="InterPro" id="IPR023346">
    <property type="entry name" value="Lysozyme-like_dom_sf"/>
</dbReference>
<dbReference type="EC" id="2.4.99.28" evidence="10"/>
<organism evidence="17 18">
    <name type="scientific">Desulfobacter hydrogenophilus</name>
    <dbReference type="NCBI Taxonomy" id="2291"/>
    <lineage>
        <taxon>Bacteria</taxon>
        <taxon>Pseudomonadati</taxon>
        <taxon>Thermodesulfobacteriota</taxon>
        <taxon>Desulfobacteria</taxon>
        <taxon>Desulfobacterales</taxon>
        <taxon>Desulfobacteraceae</taxon>
        <taxon>Desulfobacter</taxon>
    </lineage>
</organism>
<keyword evidence="6" id="KW-0328">Glycosyltransferase</keyword>
<dbReference type="RefSeq" id="WP_111953481.1">
    <property type="nucleotide sequence ID" value="NZ_CP036313.1"/>
</dbReference>
<comment type="catalytic activity">
    <reaction evidence="11">
        <text>[GlcNAc-(1-&gt;4)-Mur2Ac(oyl-L-Ala-gamma-D-Glu-L-Lys-D-Ala-D-Ala)](n)-di-trans,octa-cis-undecaprenyl diphosphate + beta-D-GlcNAc-(1-&gt;4)-Mur2Ac(oyl-L-Ala-gamma-D-Glu-L-Lys-D-Ala-D-Ala)-di-trans,octa-cis-undecaprenyl diphosphate = [GlcNAc-(1-&gt;4)-Mur2Ac(oyl-L-Ala-gamma-D-Glu-L-Lys-D-Ala-D-Ala)](n+1)-di-trans,octa-cis-undecaprenyl diphosphate + di-trans,octa-cis-undecaprenyl diphosphate + H(+)</text>
        <dbReference type="Rhea" id="RHEA:23708"/>
        <dbReference type="Rhea" id="RHEA-COMP:9602"/>
        <dbReference type="Rhea" id="RHEA-COMP:9603"/>
        <dbReference type="ChEBI" id="CHEBI:15378"/>
        <dbReference type="ChEBI" id="CHEBI:58405"/>
        <dbReference type="ChEBI" id="CHEBI:60033"/>
        <dbReference type="ChEBI" id="CHEBI:78435"/>
        <dbReference type="EC" id="2.4.99.28"/>
    </reaction>
</comment>
<evidence type="ECO:0000256" key="11">
    <source>
        <dbReference type="ARBA" id="ARBA00049902"/>
    </source>
</evidence>
<dbReference type="GO" id="GO:0009252">
    <property type="term" value="P:peptidoglycan biosynthetic process"/>
    <property type="evidence" value="ECO:0007669"/>
    <property type="project" value="UniProtKB-UniPathway"/>
</dbReference>
<evidence type="ECO:0000313" key="18">
    <source>
        <dbReference type="Proteomes" id="UP000248798"/>
    </source>
</evidence>
<dbReference type="InterPro" id="IPR001264">
    <property type="entry name" value="Glyco_trans_51"/>
</dbReference>
<proteinExistence type="inferred from homology"/>
<keyword evidence="8" id="KW-0378">Hydrolase</keyword>
<dbReference type="GO" id="GO:0008955">
    <property type="term" value="F:peptidoglycan glycosyltransferase activity"/>
    <property type="evidence" value="ECO:0007669"/>
    <property type="project" value="UniProtKB-EC"/>
</dbReference>
<dbReference type="UniPathway" id="UPA00219"/>
<evidence type="ECO:0000256" key="7">
    <source>
        <dbReference type="ARBA" id="ARBA00022679"/>
    </source>
</evidence>
<dbReference type="GO" id="GO:0004180">
    <property type="term" value="F:carboxypeptidase activity"/>
    <property type="evidence" value="ECO:0007669"/>
    <property type="project" value="UniProtKB-KW"/>
</dbReference>
<dbReference type="GO" id="GO:0008658">
    <property type="term" value="F:penicillin binding"/>
    <property type="evidence" value="ECO:0007669"/>
    <property type="project" value="InterPro"/>
</dbReference>
<feature type="transmembrane region" description="Helical" evidence="12">
    <location>
        <begin position="12"/>
        <end position="33"/>
    </location>
</feature>
<evidence type="ECO:0000313" key="16">
    <source>
        <dbReference type="EMBL" id="QBH12221.1"/>
    </source>
</evidence>
<reference evidence="17 18" key="1">
    <citation type="submission" date="2018-06" db="EMBL/GenBank/DDBJ databases">
        <title>Complete Genome Sequence of Desulfobacter hydrogenophilus (DSM3380).</title>
        <authorList>
            <person name="Marietou A."/>
            <person name="Schreiber L."/>
            <person name="Marshall I."/>
            <person name="Jorgensen B."/>
        </authorList>
    </citation>
    <scope>NUCLEOTIDE SEQUENCE [LARGE SCALE GENOMIC DNA]</scope>
    <source>
        <strain evidence="17 18">DSM 3380</strain>
    </source>
</reference>
<evidence type="ECO:0000256" key="8">
    <source>
        <dbReference type="ARBA" id="ARBA00022801"/>
    </source>
</evidence>
<dbReference type="InterPro" id="IPR012338">
    <property type="entry name" value="Beta-lactam/transpept-like"/>
</dbReference>
<dbReference type="EMBL" id="QLNI01000004">
    <property type="protein sequence ID" value="RAM03453.1"/>
    <property type="molecule type" value="Genomic_DNA"/>
</dbReference>
<dbReference type="Proteomes" id="UP000248798">
    <property type="component" value="Unassembled WGS sequence"/>
</dbReference>
<accession>A0A328FJT8</accession>
<evidence type="ECO:0000256" key="1">
    <source>
        <dbReference type="ARBA" id="ARBA00004752"/>
    </source>
</evidence>
<evidence type="ECO:0000259" key="13">
    <source>
        <dbReference type="Pfam" id="PF00905"/>
    </source>
</evidence>
<evidence type="ECO:0000256" key="10">
    <source>
        <dbReference type="ARBA" id="ARBA00044770"/>
    </source>
</evidence>
<keyword evidence="7" id="KW-0808">Transferase</keyword>
<dbReference type="Pfam" id="PF06832">
    <property type="entry name" value="BiPBP_C"/>
    <property type="match status" value="1"/>
</dbReference>
<comment type="similarity">
    <text evidence="3">In the N-terminal section; belongs to the glycosyltransferase 51 family.</text>
</comment>
<sequence>MGKTTRRITRKAVTIAGILLFVLLAGGIGFIGLDHLFPFDTTRRPVSTVIVDRHHAPLRAFADKTGVWRYPARPDQVSSLYLQALLSYEDRWFYYHPGINPLAICRAFFQNLTHGRIVSGGSTLTMQTARILDSSKKGNRPSSPGFFPRMGIKLRQMFRALQLEYHFTKDELLGLYLTHAPFGANVEGIQAACYTWLGKDAKEMTRAEAALMAVLPQAPSRYRPDRHPVRAAKARGKVLDRMGRFDIWRADQIRAAKQEPVMSFRFPTSMTAPLAARRLKVIYPDAEVINTFIDENLQMHMAELLRAYMERLPPKQSGAVLVVNHKTLEIEAYAGSADFFNSSRLGHVDMIQALRSPGSTLKPFIYGLSMDQGLIHSHSMLLDVPRYKKNYNPGNFTRGFSGPVTVTRALQDSLNLPAVQVLEAFGPGRFHDRLRNAGARFQFKGKPNLSMALGGVGTSLDSLVTLYTAIGRGGIAGKPRLCPKEPVQERYLMSPGAAFIIRDILSRPFPGRQGVGRLSGELSMAWKTGTSYGFRDAWAMGLKGDYTVGIWIGRPDGSPSPGQYGAITALPLLGQVMESIAAGVGTRKPPESVLKETICWPSGLAASGIRGRAKGACAKKFDAWILDGQIPSTMTGETGLTAPLVRTFWVDSKGMRATPACAAIGKKTVALWPWQAEPFIPAPWRRATVLPKDSPTCPGMAPLILPDIRIVSVSDNSILTCQPGQTTFPTIPLRALGGRGERQWFLNKTPLMNADGSAPFFMPMPVPGRYHLAVVDESGSFDQVCFSVIELNP</sequence>